<sequence>MVNESKRPLGLAWGIAFLSLIYAELNTPPTQNSFTNFLDAMTEDGPAACFGFLTGATVMYYLHHARDEEEASRARYRIVMLAAFCLASGMILNSIQVAIVPITVTIGIVALIALPLSQLNNLALLLALLASTLLSALIHTVFIMEFPAGGPYPIVAWAAYGICGILIYRVLMGRRVYVYILFWTGVLVGMLGILTVLPNYLPELFGISSDMGTYYRVNPQTTSIRYLSSTAHSGGLINVVGNFAAGTYLLSACFILQRFRFLEPIVSAGRLTLSIYPFYVLISAIFMAGFPGFSTELNSALSSPSVSVKQEELDWETFSTWVDDSDSWDDLHIHSQHFYGNDGTSLIDKQKTENIERSAFQWSYPFSALAFLIISTLWLRRFPDGLVEMLLFRRRKAS</sequence>
<feature type="transmembrane region" description="Helical" evidence="1">
    <location>
        <begin position="45"/>
        <end position="62"/>
    </location>
</feature>
<reference evidence="3" key="1">
    <citation type="submission" date="2019-11" db="EMBL/GenBank/DDBJ databases">
        <title>Complete genome sequence of Corynebacterium kalinowskii 1959, a novel Corynebacterium species isolated from soil of a small paddock in Vilsendorf, Germany.</title>
        <authorList>
            <person name="Schaffert L."/>
            <person name="Ruwe M."/>
            <person name="Milse J."/>
            <person name="Hanuschka K."/>
            <person name="Ortseifen V."/>
            <person name="Droste J."/>
            <person name="Brandt D."/>
            <person name="Schlueter L."/>
            <person name="Kutter Y."/>
            <person name="Vinke S."/>
            <person name="Viehoefer P."/>
            <person name="Jacob L."/>
            <person name="Luebke N.-C."/>
            <person name="Schulte-Berndt E."/>
            <person name="Hain C."/>
            <person name="Linder M."/>
            <person name="Schmidt P."/>
            <person name="Wollenschlaeger L."/>
            <person name="Luttermann T."/>
            <person name="Thieme E."/>
            <person name="Hassa J."/>
            <person name="Haak M."/>
            <person name="Wittchen M."/>
            <person name="Mentz A."/>
            <person name="Persicke M."/>
            <person name="Busche T."/>
            <person name="Ruckert C."/>
        </authorList>
    </citation>
    <scope>NUCLEOTIDE SEQUENCE [LARGE SCALE GENOMIC DNA]</scope>
    <source>
        <strain evidence="3">1959</strain>
    </source>
</reference>
<keyword evidence="1" id="KW-0472">Membrane</keyword>
<evidence type="ECO:0008006" key="4">
    <source>
        <dbReference type="Google" id="ProtNLM"/>
    </source>
</evidence>
<dbReference type="Proteomes" id="UP000427071">
    <property type="component" value="Chromosome"/>
</dbReference>
<dbReference type="KEGG" id="ckw:CKALI_01485"/>
<feature type="transmembrane region" description="Helical" evidence="1">
    <location>
        <begin position="362"/>
        <end position="379"/>
    </location>
</feature>
<protein>
    <recommendedName>
        <fullName evidence="4">DUF418 domain-containing protein</fullName>
    </recommendedName>
</protein>
<evidence type="ECO:0000313" key="3">
    <source>
        <dbReference type="Proteomes" id="UP000427071"/>
    </source>
</evidence>
<feature type="transmembrane region" description="Helical" evidence="1">
    <location>
        <begin position="123"/>
        <end position="144"/>
    </location>
</feature>
<proteinExistence type="predicted"/>
<feature type="transmembrane region" description="Helical" evidence="1">
    <location>
        <begin position="276"/>
        <end position="294"/>
    </location>
</feature>
<feature type="transmembrane region" description="Helical" evidence="1">
    <location>
        <begin position="98"/>
        <end position="116"/>
    </location>
</feature>
<keyword evidence="3" id="KW-1185">Reference proteome</keyword>
<feature type="transmembrane region" description="Helical" evidence="1">
    <location>
        <begin position="150"/>
        <end position="171"/>
    </location>
</feature>
<evidence type="ECO:0000313" key="2">
    <source>
        <dbReference type="EMBL" id="QGU01196.1"/>
    </source>
</evidence>
<accession>A0A6B8VR06</accession>
<evidence type="ECO:0000256" key="1">
    <source>
        <dbReference type="SAM" id="Phobius"/>
    </source>
</evidence>
<dbReference type="AlphaFoldDB" id="A0A6B8VR06"/>
<feature type="transmembrane region" description="Helical" evidence="1">
    <location>
        <begin position="74"/>
        <end position="92"/>
    </location>
</feature>
<keyword evidence="1" id="KW-0812">Transmembrane</keyword>
<dbReference type="EMBL" id="CP046452">
    <property type="protein sequence ID" value="QGU01196.1"/>
    <property type="molecule type" value="Genomic_DNA"/>
</dbReference>
<keyword evidence="1" id="KW-1133">Transmembrane helix</keyword>
<feature type="transmembrane region" description="Helical" evidence="1">
    <location>
        <begin position="9"/>
        <end position="25"/>
    </location>
</feature>
<feature type="transmembrane region" description="Helical" evidence="1">
    <location>
        <begin position="235"/>
        <end position="256"/>
    </location>
</feature>
<feature type="transmembrane region" description="Helical" evidence="1">
    <location>
        <begin position="178"/>
        <end position="201"/>
    </location>
</feature>
<name>A0A6B8VR06_9CORY</name>
<gene>
    <name evidence="2" type="ORF">CKALI_01485</name>
</gene>
<organism evidence="2 3">
    <name type="scientific">Corynebacterium kalinowskii</name>
    <dbReference type="NCBI Taxonomy" id="2675216"/>
    <lineage>
        <taxon>Bacteria</taxon>
        <taxon>Bacillati</taxon>
        <taxon>Actinomycetota</taxon>
        <taxon>Actinomycetes</taxon>
        <taxon>Mycobacteriales</taxon>
        <taxon>Corynebacteriaceae</taxon>
        <taxon>Corynebacterium</taxon>
    </lineage>
</organism>